<organism evidence="3 6">
    <name type="scientific">Nicotiana sylvestris</name>
    <name type="common">Wood tobacco</name>
    <name type="synonym">South American tobacco</name>
    <dbReference type="NCBI Taxonomy" id="4096"/>
    <lineage>
        <taxon>Eukaryota</taxon>
        <taxon>Viridiplantae</taxon>
        <taxon>Streptophyta</taxon>
        <taxon>Embryophyta</taxon>
        <taxon>Tracheophyta</taxon>
        <taxon>Spermatophyta</taxon>
        <taxon>Magnoliopsida</taxon>
        <taxon>eudicotyledons</taxon>
        <taxon>Gunneridae</taxon>
        <taxon>Pentapetalae</taxon>
        <taxon>asterids</taxon>
        <taxon>lamiids</taxon>
        <taxon>Solanales</taxon>
        <taxon>Solanaceae</taxon>
        <taxon>Nicotianoideae</taxon>
        <taxon>Nicotianeae</taxon>
        <taxon>Nicotiana</taxon>
    </lineage>
</organism>
<dbReference type="RefSeq" id="XP_009792561.1">
    <property type="nucleotide sequence ID" value="XM_009794259.1"/>
</dbReference>
<dbReference type="STRING" id="4096.A0A1U7XNT8"/>
<dbReference type="GO" id="GO:0009654">
    <property type="term" value="C:photosystem II oxygen evolving complex"/>
    <property type="evidence" value="ECO:0007669"/>
    <property type="project" value="InterPro"/>
</dbReference>
<dbReference type="RefSeq" id="XP_009792564.1">
    <property type="nucleotide sequence ID" value="XM_009794262.1"/>
</dbReference>
<dbReference type="RefSeq" id="XP_009792562.1">
    <property type="nucleotide sequence ID" value="XM_009794260.1"/>
</dbReference>
<evidence type="ECO:0000313" key="6">
    <source>
        <dbReference type="RefSeq" id="XP_009792563.1"/>
    </source>
</evidence>
<dbReference type="SUPFAM" id="SSF55724">
    <property type="entry name" value="Mog1p/PsbP-like"/>
    <property type="match status" value="1"/>
</dbReference>
<dbReference type="PANTHER" id="PTHR31407:SF4">
    <property type="entry name" value="PSBP-LIKE PROTEIN 1, CHLOROPLASTIC"/>
    <property type="match status" value="1"/>
</dbReference>
<dbReference type="Proteomes" id="UP000189701">
    <property type="component" value="Unplaced"/>
</dbReference>
<feature type="domain" description="PsbP C-terminal" evidence="2">
    <location>
        <begin position="31"/>
        <end position="111"/>
    </location>
</feature>
<dbReference type="Gene3D" id="3.40.1000.10">
    <property type="entry name" value="Mog1/PsbP, alpha/beta/alpha sandwich"/>
    <property type="match status" value="1"/>
</dbReference>
<protein>
    <submittedName>
        <fullName evidence="4 5">PsbP-like protein 1, chloroplastic isoform X1</fullName>
    </submittedName>
</protein>
<evidence type="ECO:0000256" key="1">
    <source>
        <dbReference type="ARBA" id="ARBA00004334"/>
    </source>
</evidence>
<proteinExistence type="predicted"/>
<keyword evidence="3" id="KW-1185">Reference proteome</keyword>
<gene>
    <name evidence="4 5 6 7" type="primary">LOC104239590</name>
</gene>
<dbReference type="KEGG" id="nsy:104239590"/>
<name>A0A1U7XNT8_NICSY</name>
<evidence type="ECO:0000313" key="7">
    <source>
        <dbReference type="RefSeq" id="XP_009792564.1"/>
    </source>
</evidence>
<reference evidence="3" key="1">
    <citation type="journal article" date="2013" name="Genome Biol.">
        <title>Reference genomes and transcriptomes of Nicotiana sylvestris and Nicotiana tomentosiformis.</title>
        <authorList>
            <person name="Sierro N."/>
            <person name="Battey J.N."/>
            <person name="Ouadi S."/>
            <person name="Bovet L."/>
            <person name="Goepfert S."/>
            <person name="Bakaher N."/>
            <person name="Peitsch M.C."/>
            <person name="Ivanov N.V."/>
        </authorList>
    </citation>
    <scope>NUCLEOTIDE SEQUENCE [LARGE SCALE GENOMIC DNA]</scope>
</reference>
<dbReference type="GeneID" id="104239590"/>
<dbReference type="RefSeq" id="XP_070024773.1">
    <property type="nucleotide sequence ID" value="XM_070168672.1"/>
</dbReference>
<dbReference type="InterPro" id="IPR002683">
    <property type="entry name" value="PsbP_C"/>
</dbReference>
<dbReference type="PANTHER" id="PTHR31407">
    <property type="match status" value="1"/>
</dbReference>
<dbReference type="GO" id="GO:0015979">
    <property type="term" value="P:photosynthesis"/>
    <property type="evidence" value="ECO:0007669"/>
    <property type="project" value="InterPro"/>
</dbReference>
<evidence type="ECO:0000313" key="3">
    <source>
        <dbReference type="Proteomes" id="UP000189701"/>
    </source>
</evidence>
<evidence type="ECO:0000313" key="5">
    <source>
        <dbReference type="RefSeq" id="XP_009792562.1"/>
    </source>
</evidence>
<sequence length="116" mass="13215">MAQWAAEGKKEFLPVTNNKDGYSFLYTFGWQVAEILTKTFLVSPSQKTKLIHASERSVDDKTYYTFEFTAQVPNYARHAITAVCIGNGKFFTLTNGEKMKDRLHTVVDSFQTFNVS</sequence>
<dbReference type="Pfam" id="PF01789">
    <property type="entry name" value="PsbP"/>
    <property type="match status" value="1"/>
</dbReference>
<dbReference type="RefSeq" id="XP_009792563.1">
    <property type="nucleotide sequence ID" value="XM_009794261.1"/>
</dbReference>
<dbReference type="InterPro" id="IPR016123">
    <property type="entry name" value="Mog1/PsbP_a/b/a-sand"/>
</dbReference>
<dbReference type="AlphaFoldDB" id="A0A1U7XNT8"/>
<dbReference type="GO" id="GO:0019898">
    <property type="term" value="C:extrinsic component of membrane"/>
    <property type="evidence" value="ECO:0007669"/>
    <property type="project" value="InterPro"/>
</dbReference>
<evidence type="ECO:0000259" key="2">
    <source>
        <dbReference type="Pfam" id="PF01789"/>
    </source>
</evidence>
<comment type="subcellular location">
    <subcellularLocation>
        <location evidence="1">Plastid</location>
        <location evidence="1">Chloroplast thylakoid membrane</location>
    </subcellularLocation>
</comment>
<reference evidence="4 5" key="2">
    <citation type="submission" date="2025-04" db="UniProtKB">
        <authorList>
            <consortium name="RefSeq"/>
        </authorList>
    </citation>
    <scope>IDENTIFICATION</scope>
    <source>
        <tissue evidence="4 5">Leaf</tissue>
    </source>
</reference>
<dbReference type="GO" id="GO:0005509">
    <property type="term" value="F:calcium ion binding"/>
    <property type="evidence" value="ECO:0007669"/>
    <property type="project" value="InterPro"/>
</dbReference>
<evidence type="ECO:0000313" key="4">
    <source>
        <dbReference type="RefSeq" id="XP_009792561.1"/>
    </source>
</evidence>
<dbReference type="eggNOG" id="ENOG502QU2U">
    <property type="taxonomic scope" value="Eukaryota"/>
</dbReference>
<accession>A0A1U7XNT8</accession>
<dbReference type="GO" id="GO:0009535">
    <property type="term" value="C:chloroplast thylakoid membrane"/>
    <property type="evidence" value="ECO:0007669"/>
    <property type="project" value="UniProtKB-SubCell"/>
</dbReference>